<proteinExistence type="predicted"/>
<dbReference type="AlphaFoldDB" id="A0A382SKE2"/>
<feature type="non-terminal residue" evidence="1">
    <location>
        <position position="1"/>
    </location>
</feature>
<protein>
    <submittedName>
        <fullName evidence="1">Uncharacterized protein</fullName>
    </submittedName>
</protein>
<organism evidence="1">
    <name type="scientific">marine metagenome</name>
    <dbReference type="NCBI Taxonomy" id="408172"/>
    <lineage>
        <taxon>unclassified sequences</taxon>
        <taxon>metagenomes</taxon>
        <taxon>ecological metagenomes</taxon>
    </lineage>
</organism>
<reference evidence="1" key="1">
    <citation type="submission" date="2018-05" db="EMBL/GenBank/DDBJ databases">
        <authorList>
            <person name="Lanie J.A."/>
            <person name="Ng W.-L."/>
            <person name="Kazmierczak K.M."/>
            <person name="Andrzejewski T.M."/>
            <person name="Davidsen T.M."/>
            <person name="Wayne K.J."/>
            <person name="Tettelin H."/>
            <person name="Glass J.I."/>
            <person name="Rusch D."/>
            <person name="Podicherti R."/>
            <person name="Tsui H.-C.T."/>
            <person name="Winkler M.E."/>
        </authorList>
    </citation>
    <scope>NUCLEOTIDE SEQUENCE</scope>
</reference>
<sequence>GSTRFDFNDLLPMYNRNPAQTRAATTNNNETIEIPFHATLTFVQNHEQFKTRAAMERVVSIPFADTDITDESFEHFQKLSEFSPENLSAFGDHILKNRKYFEVDIVNAVQSFSDLFVEKGVRARRIAENHAIAFTGFALLNSLIEWKTEEDVRSLTEYMVQLGKMKIETARSETPNADAFLEMLEGIPDGNAVRRKDNNLYLRLGEAMKAIEWPKGNLRELTAEFKRHDNFKGNISSRIFGNGPQKVWHFEMQPLSDM</sequence>
<gene>
    <name evidence="1" type="ORF">METZ01_LOCUS363170</name>
</gene>
<name>A0A382SKE2_9ZZZZ</name>
<accession>A0A382SKE2</accession>
<evidence type="ECO:0000313" key="1">
    <source>
        <dbReference type="EMBL" id="SVD10316.1"/>
    </source>
</evidence>
<dbReference type="EMBL" id="UINC01129733">
    <property type="protein sequence ID" value="SVD10316.1"/>
    <property type="molecule type" value="Genomic_DNA"/>
</dbReference>